<reference evidence="9 11" key="1">
    <citation type="submission" date="2017-02" db="EMBL/GenBank/DDBJ databases">
        <title>Draft genome sequence of Moraxella caviae CCUG 355 type strain.</title>
        <authorList>
            <person name="Engstrom-Jakobsson H."/>
            <person name="Salva-Serra F."/>
            <person name="Thorell K."/>
            <person name="Gonzales-Siles L."/>
            <person name="Karlsson R."/>
            <person name="Boulund F."/>
            <person name="Engstrand L."/>
            <person name="Moore E."/>
        </authorList>
    </citation>
    <scope>NUCLEOTIDE SEQUENCE [LARGE SCALE GENOMIC DNA]</scope>
    <source>
        <strain evidence="9 11">CCUG 355</strain>
    </source>
</reference>
<dbReference type="InterPro" id="IPR002321">
    <property type="entry name" value="Cyt_c_II"/>
</dbReference>
<evidence type="ECO:0000313" key="11">
    <source>
        <dbReference type="Proteomes" id="UP000190435"/>
    </source>
</evidence>
<organism evidence="9 11">
    <name type="scientific">Moraxella caviae</name>
    <dbReference type="NCBI Taxonomy" id="34060"/>
    <lineage>
        <taxon>Bacteria</taxon>
        <taxon>Pseudomonadati</taxon>
        <taxon>Pseudomonadota</taxon>
        <taxon>Gammaproteobacteria</taxon>
        <taxon>Moraxellales</taxon>
        <taxon>Moraxellaceae</taxon>
        <taxon>Moraxella</taxon>
    </lineage>
</organism>
<keyword evidence="1" id="KW-0813">Transport</keyword>
<evidence type="ECO:0000256" key="4">
    <source>
        <dbReference type="ARBA" id="ARBA00022982"/>
    </source>
</evidence>
<dbReference type="Proteomes" id="UP000255279">
    <property type="component" value="Unassembled WGS sequence"/>
</dbReference>
<proteinExistence type="predicted"/>
<dbReference type="Gene3D" id="1.20.120.10">
    <property type="entry name" value="Cytochrome c/b562"/>
    <property type="match status" value="1"/>
</dbReference>
<protein>
    <submittedName>
        <fullName evidence="10">Cytochrome c</fullName>
    </submittedName>
</protein>
<dbReference type="InterPro" id="IPR012127">
    <property type="entry name" value="Cyt_c_prime"/>
</dbReference>
<dbReference type="EMBL" id="MUXU01000081">
    <property type="protein sequence ID" value="OOR87207.1"/>
    <property type="molecule type" value="Genomic_DNA"/>
</dbReference>
<keyword evidence="4" id="KW-0249">Electron transport</keyword>
<dbReference type="PROSITE" id="PS51257">
    <property type="entry name" value="PROKAR_LIPOPROTEIN"/>
    <property type="match status" value="1"/>
</dbReference>
<dbReference type="OrthoDB" id="5520910at2"/>
<name>A0A1S9ZV00_9GAMM</name>
<dbReference type="AlphaFoldDB" id="A0A1S9ZV00"/>
<evidence type="ECO:0000256" key="2">
    <source>
        <dbReference type="ARBA" id="ARBA00022617"/>
    </source>
</evidence>
<dbReference type="Pfam" id="PF01322">
    <property type="entry name" value="Cytochrom_C_2"/>
    <property type="match status" value="1"/>
</dbReference>
<feature type="chain" id="PRO_5036026381" evidence="8">
    <location>
        <begin position="24"/>
        <end position="147"/>
    </location>
</feature>
<evidence type="ECO:0000256" key="6">
    <source>
        <dbReference type="PIRSR" id="PIRSR000027-1"/>
    </source>
</evidence>
<evidence type="ECO:0000313" key="9">
    <source>
        <dbReference type="EMBL" id="OOR87207.1"/>
    </source>
</evidence>
<dbReference type="GO" id="GO:0020037">
    <property type="term" value="F:heme binding"/>
    <property type="evidence" value="ECO:0007669"/>
    <property type="project" value="InterPro"/>
</dbReference>
<sequence length="147" mass="15403">MKKFTLVAAIATALTLTACSSTSNEPAAVKARQDAMQDWRGANDILKGMVENPANFDAAAFKEQAEFIASGTEAMWAHFANEADKGGDSLDNVWTDAAGFKAKADAFDAAANELVAAAANATQTSDIEAAYGKMGESCGACHKEFKK</sequence>
<dbReference type="EMBL" id="UGQE01000001">
    <property type="protein sequence ID" value="STZ09932.1"/>
    <property type="molecule type" value="Genomic_DNA"/>
</dbReference>
<dbReference type="GO" id="GO:0042597">
    <property type="term" value="C:periplasmic space"/>
    <property type="evidence" value="ECO:0007669"/>
    <property type="project" value="InterPro"/>
</dbReference>
<keyword evidence="3 6" id="KW-0479">Metal-binding</keyword>
<dbReference type="SUPFAM" id="SSF47175">
    <property type="entry name" value="Cytochromes"/>
    <property type="match status" value="1"/>
</dbReference>
<dbReference type="GO" id="GO:0005506">
    <property type="term" value="F:iron ion binding"/>
    <property type="evidence" value="ECO:0007669"/>
    <property type="project" value="InterPro"/>
</dbReference>
<evidence type="ECO:0000313" key="10">
    <source>
        <dbReference type="EMBL" id="STZ09932.1"/>
    </source>
</evidence>
<evidence type="ECO:0000256" key="7">
    <source>
        <dbReference type="PIRSR" id="PIRSR000027-2"/>
    </source>
</evidence>
<evidence type="ECO:0000256" key="1">
    <source>
        <dbReference type="ARBA" id="ARBA00022448"/>
    </source>
</evidence>
<evidence type="ECO:0000256" key="3">
    <source>
        <dbReference type="ARBA" id="ARBA00022723"/>
    </source>
</evidence>
<dbReference type="InterPro" id="IPR010980">
    <property type="entry name" value="Cyt_c/b562"/>
</dbReference>
<accession>A0A1S9ZV00</accession>
<evidence type="ECO:0000256" key="8">
    <source>
        <dbReference type="SAM" id="SignalP"/>
    </source>
</evidence>
<feature type="binding site" description="covalent" evidence="7">
    <location>
        <position position="138"/>
    </location>
    <ligand>
        <name>heme c</name>
        <dbReference type="ChEBI" id="CHEBI:61717"/>
    </ligand>
</feature>
<feature type="binding site" description="covalent" evidence="7">
    <location>
        <position position="141"/>
    </location>
    <ligand>
        <name>heme c</name>
        <dbReference type="ChEBI" id="CHEBI:61717"/>
    </ligand>
</feature>
<dbReference type="GO" id="GO:0022900">
    <property type="term" value="P:electron transport chain"/>
    <property type="evidence" value="ECO:0007669"/>
    <property type="project" value="InterPro"/>
</dbReference>
<evidence type="ECO:0000313" key="12">
    <source>
        <dbReference type="Proteomes" id="UP000255279"/>
    </source>
</evidence>
<dbReference type="PROSITE" id="PS51009">
    <property type="entry name" value="CYTCII"/>
    <property type="match status" value="1"/>
</dbReference>
<feature type="binding site" description="axial binding residue" evidence="6">
    <location>
        <position position="142"/>
    </location>
    <ligand>
        <name>heme c</name>
        <dbReference type="ChEBI" id="CHEBI:61717"/>
    </ligand>
    <ligandPart>
        <name>Fe</name>
        <dbReference type="ChEBI" id="CHEBI:18248"/>
    </ligandPart>
</feature>
<keyword evidence="8" id="KW-0732">Signal</keyword>
<evidence type="ECO:0000256" key="5">
    <source>
        <dbReference type="ARBA" id="ARBA00023004"/>
    </source>
</evidence>
<dbReference type="Proteomes" id="UP000190435">
    <property type="component" value="Unassembled WGS sequence"/>
</dbReference>
<keyword evidence="5 6" id="KW-0408">Iron</keyword>
<comment type="PTM">
    <text evidence="7">Binds 1 heme group per subunit.</text>
</comment>
<gene>
    <name evidence="9" type="ORF">B0181_10825</name>
    <name evidence="10" type="ORF">NCTC10293_00247</name>
</gene>
<keyword evidence="11" id="KW-1185">Reference proteome</keyword>
<dbReference type="PIRSF" id="PIRSF000027">
    <property type="entry name" value="Cytc_c_prime"/>
    <property type="match status" value="1"/>
</dbReference>
<feature type="signal peptide" evidence="8">
    <location>
        <begin position="1"/>
        <end position="23"/>
    </location>
</feature>
<keyword evidence="2 7" id="KW-0349">Heme</keyword>
<dbReference type="STRING" id="34060.B0181_10825"/>
<dbReference type="GO" id="GO:0009055">
    <property type="term" value="F:electron transfer activity"/>
    <property type="evidence" value="ECO:0007669"/>
    <property type="project" value="InterPro"/>
</dbReference>
<dbReference type="RefSeq" id="WP_078277496.1">
    <property type="nucleotide sequence ID" value="NZ_MUXU01000081.1"/>
</dbReference>
<reference evidence="10 12" key="2">
    <citation type="submission" date="2018-06" db="EMBL/GenBank/DDBJ databases">
        <authorList>
            <consortium name="Pathogen Informatics"/>
            <person name="Doyle S."/>
        </authorList>
    </citation>
    <scope>NUCLEOTIDE SEQUENCE [LARGE SCALE GENOMIC DNA]</scope>
    <source>
        <strain evidence="10 12">NCTC10293</strain>
    </source>
</reference>